<dbReference type="InterPro" id="IPR010982">
    <property type="entry name" value="Lambda_DNA-bd_dom_sf"/>
</dbReference>
<dbReference type="CDD" id="cd00093">
    <property type="entry name" value="HTH_XRE"/>
    <property type="match status" value="1"/>
</dbReference>
<evidence type="ECO:0000313" key="2">
    <source>
        <dbReference type="Proteomes" id="UP000054051"/>
    </source>
</evidence>
<gene>
    <name evidence="1" type="ORF">CAGGBEG34_180141</name>
</gene>
<dbReference type="SUPFAM" id="SSF47413">
    <property type="entry name" value="lambda repressor-like DNA-binding domains"/>
    <property type="match status" value="1"/>
</dbReference>
<dbReference type="EMBL" id="CAFB01000034">
    <property type="protein sequence ID" value="CCD28828.1"/>
    <property type="molecule type" value="Genomic_DNA"/>
</dbReference>
<dbReference type="Proteomes" id="UP000054051">
    <property type="component" value="Unassembled WGS sequence"/>
</dbReference>
<dbReference type="GO" id="GO:0003677">
    <property type="term" value="F:DNA binding"/>
    <property type="evidence" value="ECO:0007669"/>
    <property type="project" value="InterPro"/>
</dbReference>
<dbReference type="STRING" id="1070319.CAGGBEG34_180141"/>
<evidence type="ECO:0000313" key="1">
    <source>
        <dbReference type="EMBL" id="CCD28828.1"/>
    </source>
</evidence>
<comment type="caution">
    <text evidence="1">The sequence shown here is derived from an EMBL/GenBank/DDBJ whole genome shotgun (WGS) entry which is preliminary data.</text>
</comment>
<proteinExistence type="predicted"/>
<organism evidence="1 2">
    <name type="scientific">Candidatus Glomeribacter gigasporarum BEG34</name>
    <dbReference type="NCBI Taxonomy" id="1070319"/>
    <lineage>
        <taxon>Bacteria</taxon>
        <taxon>Pseudomonadati</taxon>
        <taxon>Pseudomonadota</taxon>
        <taxon>Betaproteobacteria</taxon>
        <taxon>Burkholderiales</taxon>
        <taxon>Burkholderiaceae</taxon>
        <taxon>Candidatus Glomeribacter</taxon>
    </lineage>
</organism>
<dbReference type="AlphaFoldDB" id="G2J7T3"/>
<protein>
    <submittedName>
        <fullName evidence="1">Putative Transcriptional regulator, XRE family</fullName>
    </submittedName>
</protein>
<keyword evidence="2" id="KW-1185">Reference proteome</keyword>
<dbReference type="InterPro" id="IPR001387">
    <property type="entry name" value="Cro/C1-type_HTH"/>
</dbReference>
<accession>G2J7T3</accession>
<dbReference type="eggNOG" id="COG1476">
    <property type="taxonomic scope" value="Bacteria"/>
</dbReference>
<name>G2J7T3_9BURK</name>
<dbReference type="Gene3D" id="1.10.260.40">
    <property type="entry name" value="lambda repressor-like DNA-binding domains"/>
    <property type="match status" value="1"/>
</dbReference>
<sequence>MLPPPVERALITLGEHLYIARKRRKQTLSSFADRMQVSVPTLRKMERGDPTVSISVYAMALWLIGRVQFLAEIANPVSDEMALLLELRNLSTQQKGTSR</sequence>
<reference evidence="1 2" key="1">
    <citation type="submission" date="2011-08" db="EMBL/GenBank/DDBJ databases">
        <title>The genome of the obligate endobacterium of an arbuscular mycorrhizal fungus reveals an interphylum network of nutritional interactions.</title>
        <authorList>
            <person name="Ghignone S."/>
            <person name="Salvioli A."/>
            <person name="Anca I."/>
            <person name="Lumini E."/>
            <person name="Ortu G."/>
            <person name="Petiti L."/>
            <person name="Cruveiller S."/>
            <person name="Bianciotto V."/>
            <person name="Piffanelli P."/>
            <person name="Lanfranco L."/>
            <person name="Bonfante P."/>
        </authorList>
    </citation>
    <scope>NUCLEOTIDE SEQUENCE [LARGE SCALE GENOMIC DNA]</scope>
    <source>
        <strain evidence="1 2">BEG34</strain>
    </source>
</reference>